<dbReference type="GO" id="GO:0005524">
    <property type="term" value="F:ATP binding"/>
    <property type="evidence" value="ECO:0007669"/>
    <property type="project" value="InterPro"/>
</dbReference>
<reference evidence="7 8" key="1">
    <citation type="submission" date="2018-08" db="EMBL/GenBank/DDBJ databases">
        <title>A genome reference for cultivated species of the human gut microbiota.</title>
        <authorList>
            <person name="Zou Y."/>
            <person name="Xue W."/>
            <person name="Luo G."/>
        </authorList>
    </citation>
    <scope>NUCLEOTIDE SEQUENCE [LARGE SCALE GENOMIC DNA]</scope>
    <source>
        <strain evidence="7 8">AF37-2AT</strain>
    </source>
</reference>
<evidence type="ECO:0000256" key="2">
    <source>
        <dbReference type="ARBA" id="ARBA00004496"/>
    </source>
</evidence>
<dbReference type="InterPro" id="IPR018164">
    <property type="entry name" value="Ala-tRNA-synth_IIc_N"/>
</dbReference>
<dbReference type="InterPro" id="IPR018163">
    <property type="entry name" value="Thr/Ala-tRNA-synth_IIc_edit"/>
</dbReference>
<dbReference type="Pfam" id="PF07973">
    <property type="entry name" value="tRNA_SAD"/>
    <property type="match status" value="1"/>
</dbReference>
<gene>
    <name evidence="7" type="ORF">DW016_00780</name>
</gene>
<keyword evidence="5" id="KW-0175">Coiled coil</keyword>
<evidence type="ECO:0000256" key="1">
    <source>
        <dbReference type="ARBA" id="ARBA00001947"/>
    </source>
</evidence>
<proteinExistence type="predicted"/>
<comment type="caution">
    <text evidence="7">The sequence shown here is derived from an EMBL/GenBank/DDBJ whole genome shotgun (WGS) entry which is preliminary data.</text>
</comment>
<sequence>MTERLYNQDVYTKTFTGTVRSCTEVPGQEGYEVILDRTAFFPEGGGQYGDIGTLGGVRVRDTKERDGEVLHYTEGPLQEGDTVEGEIDWKVRFSRMQQHTAEHILSGLVHGRFGYQNVGFHLGDDICTMDFNGPITREEMEEIEQEANRAVYEDLPVHILYPPEEELQKMEYRSKIENDGQVRIVWVPGYDRCACCATHVGSTGEIGQIKVIAMMNYKGGVRVTMVSGDRALLDHEKRERDMKEISAMLSAKEDELPEAVRRLMEENEDRKCQIIELQKRMNELKVQQIPEDSRYQCLFETNLNQNGMRDLMNKVLERGVPICGVFLKRGEQYQYVIGSRDRDIRELGKKLNVRFHGRGGGKPAMIQGSLTGEEKTIKAYFEEIINVQ</sequence>
<dbReference type="PANTHER" id="PTHR43462">
    <property type="entry name" value="ALANYL-TRNA EDITING PROTEIN"/>
    <property type="match status" value="1"/>
</dbReference>
<dbReference type="GO" id="GO:0004813">
    <property type="term" value="F:alanine-tRNA ligase activity"/>
    <property type="evidence" value="ECO:0007669"/>
    <property type="project" value="InterPro"/>
</dbReference>
<evidence type="ECO:0000313" key="8">
    <source>
        <dbReference type="Proteomes" id="UP000261080"/>
    </source>
</evidence>
<evidence type="ECO:0000256" key="5">
    <source>
        <dbReference type="SAM" id="Coils"/>
    </source>
</evidence>
<comment type="subcellular location">
    <subcellularLocation>
        <location evidence="2">Cytoplasm</location>
    </subcellularLocation>
</comment>
<dbReference type="GO" id="GO:0003676">
    <property type="term" value="F:nucleic acid binding"/>
    <property type="evidence" value="ECO:0007669"/>
    <property type="project" value="InterPro"/>
</dbReference>
<dbReference type="OrthoDB" id="9812949at2"/>
<dbReference type="GO" id="GO:0005737">
    <property type="term" value="C:cytoplasm"/>
    <property type="evidence" value="ECO:0007669"/>
    <property type="project" value="UniProtKB-SubCell"/>
</dbReference>
<dbReference type="SUPFAM" id="SSF50447">
    <property type="entry name" value="Translation proteins"/>
    <property type="match status" value="1"/>
</dbReference>
<dbReference type="InterPro" id="IPR009000">
    <property type="entry name" value="Transl_B-barrel_sf"/>
</dbReference>
<dbReference type="InterPro" id="IPR051335">
    <property type="entry name" value="Alanyl-tRNA_Editing_Enzymes"/>
</dbReference>
<dbReference type="InterPro" id="IPR018165">
    <property type="entry name" value="Ala-tRNA-synth_IIc_core"/>
</dbReference>
<dbReference type="PANTHER" id="PTHR43462:SF1">
    <property type="entry name" value="ALANYL-TRNA EDITING PROTEIN AARSD1"/>
    <property type="match status" value="1"/>
</dbReference>
<dbReference type="Gene3D" id="3.30.980.10">
    <property type="entry name" value="Threonyl-trna Synthetase, Chain A, domain 2"/>
    <property type="match status" value="1"/>
</dbReference>
<dbReference type="Proteomes" id="UP000261080">
    <property type="component" value="Unassembled WGS sequence"/>
</dbReference>
<dbReference type="SUPFAM" id="SSF55186">
    <property type="entry name" value="ThrRS/AlaRS common domain"/>
    <property type="match status" value="1"/>
</dbReference>
<dbReference type="GO" id="GO:0046872">
    <property type="term" value="F:metal ion binding"/>
    <property type="evidence" value="ECO:0007669"/>
    <property type="project" value="UniProtKB-KW"/>
</dbReference>
<name>A0A3E3K5J1_9FIRM</name>
<organism evidence="7 8">
    <name type="scientific">Sellimonas intestinalis</name>
    <dbReference type="NCBI Taxonomy" id="1653434"/>
    <lineage>
        <taxon>Bacteria</taxon>
        <taxon>Bacillati</taxon>
        <taxon>Bacillota</taxon>
        <taxon>Clostridia</taxon>
        <taxon>Lachnospirales</taxon>
        <taxon>Lachnospiraceae</taxon>
        <taxon>Sellimonas</taxon>
    </lineage>
</organism>
<dbReference type="InterPro" id="IPR012947">
    <property type="entry name" value="tRNA_SAD"/>
</dbReference>
<feature type="coiled-coil region" evidence="5">
    <location>
        <begin position="260"/>
        <end position="287"/>
    </location>
</feature>
<accession>A0A3E3K5J1</accession>
<comment type="cofactor">
    <cofactor evidence="1">
        <name>Zn(2+)</name>
        <dbReference type="ChEBI" id="CHEBI:29105"/>
    </cofactor>
</comment>
<dbReference type="GO" id="GO:0002161">
    <property type="term" value="F:aminoacyl-tRNA deacylase activity"/>
    <property type="evidence" value="ECO:0007669"/>
    <property type="project" value="UniProtKB-ARBA"/>
</dbReference>
<evidence type="ECO:0000313" key="7">
    <source>
        <dbReference type="EMBL" id="RGE89843.1"/>
    </source>
</evidence>
<dbReference type="GO" id="GO:0006419">
    <property type="term" value="P:alanyl-tRNA aminoacylation"/>
    <property type="evidence" value="ECO:0007669"/>
    <property type="project" value="InterPro"/>
</dbReference>
<protein>
    <recommendedName>
        <fullName evidence="6">Alanyl-transfer RNA synthetases family profile domain-containing protein</fullName>
    </recommendedName>
</protein>
<dbReference type="AlphaFoldDB" id="A0A3E3K5J1"/>
<evidence type="ECO:0000256" key="3">
    <source>
        <dbReference type="ARBA" id="ARBA00022723"/>
    </source>
</evidence>
<dbReference type="Gene3D" id="2.40.30.130">
    <property type="match status" value="1"/>
</dbReference>
<keyword evidence="8" id="KW-1185">Reference proteome</keyword>
<dbReference type="EMBL" id="QVLX01000001">
    <property type="protein sequence ID" value="RGE89843.1"/>
    <property type="molecule type" value="Genomic_DNA"/>
</dbReference>
<feature type="domain" description="Alanyl-transfer RNA synthetases family profile" evidence="6">
    <location>
        <begin position="1"/>
        <end position="238"/>
    </location>
</feature>
<dbReference type="RefSeq" id="WP_117493175.1">
    <property type="nucleotide sequence ID" value="NZ_QVLW01000001.1"/>
</dbReference>
<dbReference type="SMART" id="SM00863">
    <property type="entry name" value="tRNA_SAD"/>
    <property type="match status" value="1"/>
</dbReference>
<dbReference type="PROSITE" id="PS50860">
    <property type="entry name" value="AA_TRNA_LIGASE_II_ALA"/>
    <property type="match status" value="1"/>
</dbReference>
<evidence type="ECO:0000256" key="4">
    <source>
        <dbReference type="ARBA" id="ARBA00022833"/>
    </source>
</evidence>
<dbReference type="Pfam" id="PF01411">
    <property type="entry name" value="tRNA-synt_2c"/>
    <property type="match status" value="1"/>
</dbReference>
<evidence type="ECO:0000259" key="6">
    <source>
        <dbReference type="PROSITE" id="PS50860"/>
    </source>
</evidence>
<keyword evidence="4" id="KW-0862">Zinc</keyword>
<keyword evidence="3" id="KW-0479">Metal-binding</keyword>